<protein>
    <submittedName>
        <fullName evidence="4">Putative secreted protein with PEP-CTERM sorting signal</fullName>
    </submittedName>
</protein>
<reference evidence="4 5" key="1">
    <citation type="submission" date="2019-03" db="EMBL/GenBank/DDBJ databases">
        <title>Genomic Encyclopedia of Type Strains, Phase IV (KMG-IV): sequencing the most valuable type-strain genomes for metagenomic binning, comparative biology and taxonomic classification.</title>
        <authorList>
            <person name="Goeker M."/>
        </authorList>
    </citation>
    <scope>NUCLEOTIDE SEQUENCE [LARGE SCALE GENOMIC DNA]</scope>
    <source>
        <strain evidence="4 5">DSM 15505</strain>
    </source>
</reference>
<comment type="caution">
    <text evidence="4">The sequence shown here is derived from an EMBL/GenBank/DDBJ whole genome shotgun (WGS) entry which is preliminary data.</text>
</comment>
<sequence length="239" mass="24529">MQTIRHTFLVSVGAIMATVSFHASAALVTYDGIDFPEGDVSFADEVITYNPSYSGGNVPTDSNYTDPQEAVGPPDYSAPNGSVSLGSGGLLELAFTDNSLTNSGTNEDDLHVFEVGPDVEDTFVAVRPTAETYNLLSANFTAQSDGFFSVGSVSGSTSSIDIDSVFTDFAAGALQFNAVQLIDDPNEGNTGGSTVGADIDAVGAIASAPPVNQVPEPGSLALLAGGLLAGGAFRRFGRR</sequence>
<feature type="compositionally biased region" description="Polar residues" evidence="1">
    <location>
        <begin position="53"/>
        <end position="66"/>
    </location>
</feature>
<keyword evidence="5" id="KW-1185">Reference proteome</keyword>
<feature type="domain" description="Ice-binding protein C-terminal" evidence="3">
    <location>
        <begin position="213"/>
        <end position="235"/>
    </location>
</feature>
<organism evidence="4 5">
    <name type="scientific">Halospina denitrificans</name>
    <dbReference type="NCBI Taxonomy" id="332522"/>
    <lineage>
        <taxon>Bacteria</taxon>
        <taxon>Pseudomonadati</taxon>
        <taxon>Pseudomonadota</taxon>
        <taxon>Gammaproteobacteria</taxon>
        <taxon>Halospina</taxon>
    </lineage>
</organism>
<dbReference type="EMBL" id="SOAX01000003">
    <property type="protein sequence ID" value="TDT41688.1"/>
    <property type="molecule type" value="Genomic_DNA"/>
</dbReference>
<feature type="chain" id="PRO_5020797424" evidence="2">
    <location>
        <begin position="26"/>
        <end position="239"/>
    </location>
</feature>
<gene>
    <name evidence="4" type="ORF">DES49_1790</name>
</gene>
<keyword evidence="2" id="KW-0732">Signal</keyword>
<evidence type="ECO:0000313" key="4">
    <source>
        <dbReference type="EMBL" id="TDT41688.1"/>
    </source>
</evidence>
<dbReference type="AlphaFoldDB" id="A0A4V3ER17"/>
<dbReference type="Proteomes" id="UP000295830">
    <property type="component" value="Unassembled WGS sequence"/>
</dbReference>
<name>A0A4V3ER17_9GAMM</name>
<dbReference type="NCBIfam" id="TIGR02595">
    <property type="entry name" value="PEP_CTERM"/>
    <property type="match status" value="1"/>
</dbReference>
<dbReference type="InterPro" id="IPR013424">
    <property type="entry name" value="Ice-binding_C"/>
</dbReference>
<feature type="region of interest" description="Disordered" evidence="1">
    <location>
        <begin position="53"/>
        <end position="76"/>
    </location>
</feature>
<dbReference type="Pfam" id="PF07589">
    <property type="entry name" value="PEP-CTERM"/>
    <property type="match status" value="1"/>
</dbReference>
<evidence type="ECO:0000256" key="1">
    <source>
        <dbReference type="SAM" id="MobiDB-lite"/>
    </source>
</evidence>
<dbReference type="OrthoDB" id="121983at2"/>
<feature type="signal peptide" evidence="2">
    <location>
        <begin position="1"/>
        <end position="25"/>
    </location>
</feature>
<evidence type="ECO:0000259" key="3">
    <source>
        <dbReference type="Pfam" id="PF07589"/>
    </source>
</evidence>
<accession>A0A4V3ER17</accession>
<evidence type="ECO:0000256" key="2">
    <source>
        <dbReference type="SAM" id="SignalP"/>
    </source>
</evidence>
<proteinExistence type="predicted"/>
<dbReference type="RefSeq" id="WP_133736040.1">
    <property type="nucleotide sequence ID" value="NZ_SOAX01000003.1"/>
</dbReference>
<evidence type="ECO:0000313" key="5">
    <source>
        <dbReference type="Proteomes" id="UP000295830"/>
    </source>
</evidence>